<accession>A0A1E3VPM8</accession>
<proteinExistence type="predicted"/>
<dbReference type="AlphaFoldDB" id="A0A1E3VPM8"/>
<comment type="caution">
    <text evidence="1">The sequence shown here is derived from an EMBL/GenBank/DDBJ whole genome shotgun (WGS) entry which is preliminary data.</text>
</comment>
<evidence type="ECO:0000313" key="2">
    <source>
        <dbReference type="Proteomes" id="UP000095042"/>
    </source>
</evidence>
<name>A0A1E3VPM8_9HYPH</name>
<sequence length="59" mass="6109">MASAGEVDVDVDVMLADFLLHYEANIAVQSRPFPGAWPHSSGYAPPAPGLRSAPISASA</sequence>
<dbReference type="Proteomes" id="UP000095042">
    <property type="component" value="Unassembled WGS sequence"/>
</dbReference>
<evidence type="ECO:0000313" key="1">
    <source>
        <dbReference type="EMBL" id="ODR95480.1"/>
    </source>
</evidence>
<gene>
    <name evidence="1" type="ORF">AUC71_04950</name>
</gene>
<dbReference type="EMBL" id="LPWD01000464">
    <property type="protein sequence ID" value="ODR95480.1"/>
    <property type="molecule type" value="Genomic_DNA"/>
</dbReference>
<protein>
    <submittedName>
        <fullName evidence="1">Uncharacterized protein</fullName>
    </submittedName>
</protein>
<organism evidence="1 2">
    <name type="scientific">Methyloceanibacter marginalis</name>
    <dbReference type="NCBI Taxonomy" id="1774971"/>
    <lineage>
        <taxon>Bacteria</taxon>
        <taxon>Pseudomonadati</taxon>
        <taxon>Pseudomonadota</taxon>
        <taxon>Alphaproteobacteria</taxon>
        <taxon>Hyphomicrobiales</taxon>
        <taxon>Hyphomicrobiaceae</taxon>
        <taxon>Methyloceanibacter</taxon>
    </lineage>
</organism>
<reference evidence="1 2" key="1">
    <citation type="journal article" date="2016" name="Environ. Microbiol.">
        <title>New Methyloceanibacter diversity from North Sea sediments includes methanotroph containing solely the soluble methane monooxygenase.</title>
        <authorList>
            <person name="Vekeman B."/>
            <person name="Kerckhof F.M."/>
            <person name="Cremers G."/>
            <person name="de Vos P."/>
            <person name="Vandamme P."/>
            <person name="Boon N."/>
            <person name="Op den Camp H.J."/>
            <person name="Heylen K."/>
        </authorList>
    </citation>
    <scope>NUCLEOTIDE SEQUENCE [LARGE SCALE GENOMIC DNA]</scope>
    <source>
        <strain evidence="1 2">R-67177</strain>
    </source>
</reference>
<keyword evidence="2" id="KW-1185">Reference proteome</keyword>